<dbReference type="Proteomes" id="UP000198790">
    <property type="component" value="Unassembled WGS sequence"/>
</dbReference>
<protein>
    <submittedName>
        <fullName evidence="1">Predicted nucleic acid-binding protein, contains PIN domain</fullName>
    </submittedName>
</protein>
<reference evidence="1 2" key="1">
    <citation type="submission" date="2016-10" db="EMBL/GenBank/DDBJ databases">
        <authorList>
            <person name="de Groot N.N."/>
        </authorList>
    </citation>
    <scope>NUCLEOTIDE SEQUENCE [LARGE SCALE GENOMIC DNA]</scope>
    <source>
        <strain evidence="1 2">DSM 23399</strain>
    </source>
</reference>
<dbReference type="OrthoDB" id="764457at2"/>
<dbReference type="PANTHER" id="PTHR39550">
    <property type="entry name" value="SLL0658 PROTEIN"/>
    <property type="match status" value="1"/>
</dbReference>
<dbReference type="STRING" id="237018.SAMN04489723_105109"/>
<dbReference type="Pfam" id="PF11848">
    <property type="entry name" value="DUF3368"/>
    <property type="match status" value="1"/>
</dbReference>
<dbReference type="AlphaFoldDB" id="A0A1I0YWA8"/>
<gene>
    <name evidence="1" type="ORF">SAMN04489723_105109</name>
</gene>
<accession>A0A1I0YWA8</accession>
<evidence type="ECO:0000313" key="2">
    <source>
        <dbReference type="Proteomes" id="UP000198790"/>
    </source>
</evidence>
<sequence>MPRSIVVSDTSSLIVLTKIGQLDLLPKLYAKIVTTPEIIYEFGNPLPDWIQVINVQNLDLKKSLELHLDLGEASAIALAHEVPESTLILDDLKGRKVAKLLKMKFTGTLGVLARAKSEGIIPRLKPVIDKLLETNFRVSDHLIEELLKKYGESLN</sequence>
<name>A0A1I0YWA8_9BACT</name>
<dbReference type="PANTHER" id="PTHR39550:SF1">
    <property type="entry name" value="SLL0658 PROTEIN"/>
    <property type="match status" value="1"/>
</dbReference>
<organism evidence="1 2">
    <name type="scientific">Algoriphagus aquimarinus</name>
    <dbReference type="NCBI Taxonomy" id="237018"/>
    <lineage>
        <taxon>Bacteria</taxon>
        <taxon>Pseudomonadati</taxon>
        <taxon>Bacteroidota</taxon>
        <taxon>Cytophagia</taxon>
        <taxon>Cytophagales</taxon>
        <taxon>Cyclobacteriaceae</taxon>
        <taxon>Algoriphagus</taxon>
    </lineage>
</organism>
<keyword evidence="2" id="KW-1185">Reference proteome</keyword>
<dbReference type="InterPro" id="IPR021799">
    <property type="entry name" value="PIN-like_prokaryotic"/>
</dbReference>
<proteinExistence type="predicted"/>
<evidence type="ECO:0000313" key="1">
    <source>
        <dbReference type="EMBL" id="SFB17675.1"/>
    </source>
</evidence>
<dbReference type="RefSeq" id="WP_092896173.1">
    <property type="nucleotide sequence ID" value="NZ_FOKK01000005.1"/>
</dbReference>
<dbReference type="EMBL" id="FOKK01000005">
    <property type="protein sequence ID" value="SFB17675.1"/>
    <property type="molecule type" value="Genomic_DNA"/>
</dbReference>